<keyword evidence="2" id="KW-1185">Reference proteome</keyword>
<reference evidence="1" key="2">
    <citation type="submission" date="2025-08" db="UniProtKB">
        <authorList>
            <consortium name="Ensembl"/>
        </authorList>
    </citation>
    <scope>IDENTIFICATION</scope>
</reference>
<reference evidence="1" key="1">
    <citation type="submission" date="2009-12" db="EMBL/GenBank/DDBJ databases">
        <title>The Genome Sequence of Anolis carolinensis (Green Anole Lizard).</title>
        <authorList>
            <consortium name="The Genome Sequencing Platform"/>
            <person name="Di Palma F."/>
            <person name="Alfoldi J."/>
            <person name="Heiman D."/>
            <person name="Young S."/>
            <person name="Grabherr M."/>
            <person name="Johnson J."/>
            <person name="Lander E.S."/>
            <person name="Lindblad-Toh K."/>
        </authorList>
    </citation>
    <scope>NUCLEOTIDE SEQUENCE [LARGE SCALE GENOMIC DNA]</scope>
    <source>
        <strain evidence="1">JBL SC #1</strain>
    </source>
</reference>
<dbReference type="Bgee" id="ENSACAG00000028688">
    <property type="expression patterns" value="Expressed in brain and 2 other cell types or tissues"/>
</dbReference>
<dbReference type="PANTHER" id="PTHR35679:SF1">
    <property type="entry name" value="RIKEN CDNA 4933402J07 GENE"/>
    <property type="match status" value="1"/>
</dbReference>
<sequence>MKVMNENLLKQEERKVKRWLKKQAQVSPTGSYQSYCFKSSSYPESSQDLTTVTQPLSGKDSIDMPWSQFGDHLPSFVSFLRLPTKRPSCDRKSSKDLTPFSGIDLPMQTLLSRNMVPRSSVSNMSSANKDSWKASISKQPSLNNSISLQEAMAFFPSLQRLSKRGDKLSLPAAHLPKQISGLPSLQKRLKNMMEKEREAEKFKLFEPLPQIKPEEILSCRYLRLSQSNIDTLLDLCKESGIHVDLHPHMKESDIDVSTVLSPNTSRAP</sequence>
<protein>
    <submittedName>
        <fullName evidence="1">Uncharacterized protein</fullName>
    </submittedName>
</protein>
<accession>R4GAA6</accession>
<gene>
    <name evidence="1" type="primary">cunh16orf78</name>
</gene>
<dbReference type="CTD" id="109310789"/>
<evidence type="ECO:0000313" key="1">
    <source>
        <dbReference type="Ensembl" id="ENSACAP00000022197.1"/>
    </source>
</evidence>
<evidence type="ECO:0000313" key="2">
    <source>
        <dbReference type="Proteomes" id="UP000001646"/>
    </source>
</evidence>
<dbReference type="AlphaFoldDB" id="R4GAA6"/>
<dbReference type="Proteomes" id="UP000001646">
    <property type="component" value="Unplaced"/>
</dbReference>
<dbReference type="KEGG" id="acs:100563949"/>
<proteinExistence type="predicted"/>
<organism evidence="1 2">
    <name type="scientific">Anolis carolinensis</name>
    <name type="common">Green anole</name>
    <name type="synonym">American chameleon</name>
    <dbReference type="NCBI Taxonomy" id="28377"/>
    <lineage>
        <taxon>Eukaryota</taxon>
        <taxon>Metazoa</taxon>
        <taxon>Chordata</taxon>
        <taxon>Craniata</taxon>
        <taxon>Vertebrata</taxon>
        <taxon>Euteleostomi</taxon>
        <taxon>Lepidosauria</taxon>
        <taxon>Squamata</taxon>
        <taxon>Bifurcata</taxon>
        <taxon>Unidentata</taxon>
        <taxon>Episquamata</taxon>
        <taxon>Toxicofera</taxon>
        <taxon>Iguania</taxon>
        <taxon>Dactyloidae</taxon>
        <taxon>Anolis</taxon>
    </lineage>
</organism>
<dbReference type="Ensembl" id="ENSACAT00000029614.2">
    <property type="protein sequence ID" value="ENSACAP00000022197.1"/>
    <property type="gene ID" value="ENSACAG00000028688.2"/>
</dbReference>
<dbReference type="GeneID" id="100563949"/>
<name>R4GAA6_ANOCA</name>
<dbReference type="GeneTree" id="ENSGT00950000186190"/>
<dbReference type="InterPro" id="IPR029171">
    <property type="entry name" value="DUF4638"/>
</dbReference>
<dbReference type="OrthoDB" id="10071349at2759"/>
<dbReference type="eggNOG" id="ENOG502SG7H">
    <property type="taxonomic scope" value="Eukaryota"/>
</dbReference>
<dbReference type="Pfam" id="PF15472">
    <property type="entry name" value="DUF4638"/>
    <property type="match status" value="1"/>
</dbReference>
<dbReference type="InParanoid" id="R4GAA6"/>
<reference evidence="1" key="3">
    <citation type="submission" date="2025-09" db="UniProtKB">
        <authorList>
            <consortium name="Ensembl"/>
        </authorList>
    </citation>
    <scope>IDENTIFICATION</scope>
</reference>
<dbReference type="HOGENOM" id="CLU_1038093_0_0_1"/>
<dbReference type="PANTHER" id="PTHR35679">
    <property type="entry name" value="RIKEN CDNA 4933402J07 GENE"/>
    <property type="match status" value="1"/>
</dbReference>